<evidence type="ECO:0000313" key="3">
    <source>
        <dbReference type="EMBL" id="GGG60491.1"/>
    </source>
</evidence>
<evidence type="ECO:0008006" key="7">
    <source>
        <dbReference type="Google" id="ProtNLM"/>
    </source>
</evidence>
<dbReference type="EMBL" id="BMCW01000004">
    <property type="protein sequence ID" value="GGG60491.1"/>
    <property type="molecule type" value="Genomic_DNA"/>
</dbReference>
<dbReference type="AlphaFoldDB" id="A0A420CL76"/>
<evidence type="ECO:0000256" key="1">
    <source>
        <dbReference type="SAM" id="MobiDB-lite"/>
    </source>
</evidence>
<feature type="chain" id="PRO_5019070885" description="Lipoprotein" evidence="2">
    <location>
        <begin position="23"/>
        <end position="72"/>
    </location>
</feature>
<evidence type="ECO:0000313" key="4">
    <source>
        <dbReference type="EMBL" id="RKE79134.1"/>
    </source>
</evidence>
<dbReference type="RefSeq" id="WP_120214922.1">
    <property type="nucleotide sequence ID" value="NZ_BMCW01000004.1"/>
</dbReference>
<keyword evidence="2" id="KW-0732">Signal</keyword>
<keyword evidence="6" id="KW-1185">Reference proteome</keyword>
<reference evidence="6" key="3">
    <citation type="journal article" date="2019" name="Int. J. Syst. Evol. Microbiol.">
        <title>The Global Catalogue of Microorganisms (GCM) 10K type strain sequencing project: providing services to taxonomists for standard genome sequencing and annotation.</title>
        <authorList>
            <consortium name="The Broad Institute Genomics Platform"/>
            <consortium name="The Broad Institute Genome Sequencing Center for Infectious Disease"/>
            <person name="Wu L."/>
            <person name="Ma J."/>
        </authorList>
    </citation>
    <scope>NUCLEOTIDE SEQUENCE [LARGE SCALE GENOMIC DNA]</scope>
    <source>
        <strain evidence="6">CCM 8490</strain>
    </source>
</reference>
<feature type="compositionally biased region" description="Pro residues" evidence="1">
    <location>
        <begin position="62"/>
        <end position="72"/>
    </location>
</feature>
<evidence type="ECO:0000313" key="6">
    <source>
        <dbReference type="Proteomes" id="UP000658202"/>
    </source>
</evidence>
<reference evidence="4 5" key="2">
    <citation type="submission" date="2018-09" db="EMBL/GenBank/DDBJ databases">
        <title>Genomic Encyclopedia of Archaeal and Bacterial Type Strains, Phase II (KMG-II): from individual species to whole genera.</title>
        <authorList>
            <person name="Goeker M."/>
        </authorList>
    </citation>
    <scope>NUCLEOTIDE SEQUENCE [LARGE SCALE GENOMIC DNA]</scope>
    <source>
        <strain evidence="4 5">DSM 27620</strain>
    </source>
</reference>
<protein>
    <recommendedName>
        <fullName evidence="7">Lipoprotein</fullName>
    </recommendedName>
</protein>
<dbReference type="Proteomes" id="UP000658202">
    <property type="component" value="Unassembled WGS sequence"/>
</dbReference>
<reference evidence="3" key="4">
    <citation type="submission" date="2024-05" db="EMBL/GenBank/DDBJ databases">
        <authorList>
            <person name="Sun Q."/>
            <person name="Sedlacek I."/>
        </authorList>
    </citation>
    <scope>NUCLEOTIDE SEQUENCE</scope>
    <source>
        <strain evidence="3">CCM 8490</strain>
    </source>
</reference>
<reference evidence="3" key="1">
    <citation type="journal article" date="2014" name="Int. J. Syst. Evol. Microbiol.">
        <title>Complete genome of a new Firmicutes species belonging to the dominant human colonic microbiota ('Ruminococcus bicirculans') reveals two chromosomes and a selective capacity to utilize plant glucans.</title>
        <authorList>
            <consortium name="NISC Comparative Sequencing Program"/>
            <person name="Wegmann U."/>
            <person name="Louis P."/>
            <person name="Goesmann A."/>
            <person name="Henrissat B."/>
            <person name="Duncan S.H."/>
            <person name="Flint H.J."/>
        </authorList>
    </citation>
    <scope>NUCLEOTIDE SEQUENCE</scope>
    <source>
        <strain evidence="3">CCM 8490</strain>
    </source>
</reference>
<evidence type="ECO:0000313" key="5">
    <source>
        <dbReference type="Proteomes" id="UP000285906"/>
    </source>
</evidence>
<dbReference type="Proteomes" id="UP000285906">
    <property type="component" value="Unassembled WGS sequence"/>
</dbReference>
<accession>A0A420CL76</accession>
<feature type="region of interest" description="Disordered" evidence="1">
    <location>
        <begin position="28"/>
        <end position="72"/>
    </location>
</feature>
<evidence type="ECO:0000256" key="2">
    <source>
        <dbReference type="SAM" id="SignalP"/>
    </source>
</evidence>
<dbReference type="EMBL" id="RAQH01000012">
    <property type="protein sequence ID" value="RKE79134.1"/>
    <property type="molecule type" value="Genomic_DNA"/>
</dbReference>
<comment type="caution">
    <text evidence="4">The sequence shown here is derived from an EMBL/GenBank/DDBJ whole genome shotgun (WGS) entry which is preliminary data.</text>
</comment>
<organism evidence="4 5">
    <name type="scientific">Epilithonimonas arachidiradicis</name>
    <dbReference type="NCBI Taxonomy" id="1617282"/>
    <lineage>
        <taxon>Bacteria</taxon>
        <taxon>Pseudomonadati</taxon>
        <taxon>Bacteroidota</taxon>
        <taxon>Flavobacteriia</taxon>
        <taxon>Flavobacteriales</taxon>
        <taxon>Weeksellaceae</taxon>
        <taxon>Chryseobacterium group</taxon>
        <taxon>Epilithonimonas</taxon>
    </lineage>
</organism>
<proteinExistence type="predicted"/>
<sequence>MKKFISTILTATILIIANSCRAQEEDLASNINPDNEPNLIYKRGSDSTQVDSTNAASKPTLSDPPPRNGHQW</sequence>
<feature type="compositionally biased region" description="Polar residues" evidence="1">
    <location>
        <begin position="46"/>
        <end position="60"/>
    </location>
</feature>
<feature type="signal peptide" evidence="2">
    <location>
        <begin position="1"/>
        <end position="22"/>
    </location>
</feature>
<name>A0A420CL76_9FLAO</name>
<gene>
    <name evidence="4" type="ORF">BXY58_3399</name>
    <name evidence="3" type="ORF">GCM10007332_22720</name>
</gene>